<accession>A0A7M6DM15</accession>
<feature type="compositionally biased region" description="Low complexity" evidence="1">
    <location>
        <begin position="389"/>
        <end position="403"/>
    </location>
</feature>
<dbReference type="GeneID" id="136798637"/>
<feature type="compositionally biased region" description="Polar residues" evidence="1">
    <location>
        <begin position="420"/>
        <end position="436"/>
    </location>
</feature>
<keyword evidence="3" id="KW-1185">Reference proteome</keyword>
<organism evidence="2 3">
    <name type="scientific">Clytia hemisphaerica</name>
    <dbReference type="NCBI Taxonomy" id="252671"/>
    <lineage>
        <taxon>Eukaryota</taxon>
        <taxon>Metazoa</taxon>
        <taxon>Cnidaria</taxon>
        <taxon>Hydrozoa</taxon>
        <taxon>Hydroidolina</taxon>
        <taxon>Leptothecata</taxon>
        <taxon>Obeliida</taxon>
        <taxon>Clytiidae</taxon>
        <taxon>Clytia</taxon>
    </lineage>
</organism>
<dbReference type="Proteomes" id="UP000594262">
    <property type="component" value="Unplaced"/>
</dbReference>
<evidence type="ECO:0000313" key="2">
    <source>
        <dbReference type="EnsemblMetazoa" id="CLYHEMP015565.1"/>
    </source>
</evidence>
<proteinExistence type="predicted"/>
<feature type="compositionally biased region" description="Low complexity" evidence="1">
    <location>
        <begin position="149"/>
        <end position="166"/>
    </location>
</feature>
<dbReference type="PANTHER" id="PTHR35354:SF1">
    <property type="entry name" value="RGD1561648"/>
    <property type="match status" value="1"/>
</dbReference>
<feature type="compositionally biased region" description="Polar residues" evidence="1">
    <location>
        <begin position="302"/>
        <end position="313"/>
    </location>
</feature>
<feature type="compositionally biased region" description="Polar residues" evidence="1">
    <location>
        <begin position="183"/>
        <end position="197"/>
    </location>
</feature>
<dbReference type="OrthoDB" id="6022562at2759"/>
<feature type="compositionally biased region" description="Low complexity" evidence="1">
    <location>
        <begin position="333"/>
        <end position="347"/>
    </location>
</feature>
<protein>
    <submittedName>
        <fullName evidence="2">Uncharacterized protein</fullName>
    </submittedName>
</protein>
<feature type="region of interest" description="Disordered" evidence="1">
    <location>
        <begin position="141"/>
        <end position="170"/>
    </location>
</feature>
<dbReference type="InterPro" id="IPR027878">
    <property type="entry name" value="DUF4551"/>
</dbReference>
<sequence length="788" mass="89103">MKNAGNNDDYGKKFQLTDSLLKRVLSREDYDRIKTIEPVFVYTDEPNCKPLKNPGYKHAAVSSNFLYIVNTPAKNDSDMLFVVSLENVENAEIIFDTADFLQGNLRTTSQHIKLRCKQQLLNTEHLLFKAASLALAPSASRETLRTDGTLTPTKLTTSKSSSNLSLDNENYGGSVSPRICKSLNTSPTSSFSNTDLNTRLDSDFKDSNDDISKQKSARRPLPKPMFGTEMLNASFTSTELHGLKSSKKQKASEMSPSRSMESLDIQSALLKRKPLTKSQKDYFLSSSLNQSWNDILRNEQASTTSTKLKNPNLDTLCRSDPNESSIHGDTKKSSNQSQQSLNGSLPSKMFKSMKGQNKKLRNPNLDSLRMSEPAKSSSNESLKSKKDSQLQSSLSSRLFKSSKAGSMPTIHKHPTDQPKKTTGSNHNIPHSYSEGPSNVEKPRPSLSHYEVHVFTVAPGSKMFNVIEQAWIYSIITKTCNMKDTSMGILSSSQLSQHRKHETDQLTQKFTELKREILNTTSYDELFLLTKELKFAADKYSVIRRSTWKSPALLGFYVNKMRILVESKCTSVTERMDELDAAILFGEFLVSIFQDSEMFNGRNMILNENSASFVKELLNVILTVPKMKCFSRDRESSTNDELLDLITNWTETSISILFEVITATKQNVWCCSLGMKSLDVNLLSRFLIDEERHLKTLMDHLVLKLTSSLTEEWEIPPSPFSIVVLYKSLVVLHYVCTHCPCIMDYVKTYYHEEVKYYISKEDNVKRIPSNYPVTCLIKSYLPKVIEAIT</sequence>
<feature type="region of interest" description="Disordered" evidence="1">
    <location>
        <begin position="302"/>
        <end position="444"/>
    </location>
</feature>
<dbReference type="PANTHER" id="PTHR35354">
    <property type="entry name" value="RGD1561648"/>
    <property type="match status" value="1"/>
</dbReference>
<feature type="compositionally biased region" description="Basic and acidic residues" evidence="1">
    <location>
        <begin position="198"/>
        <end position="213"/>
    </location>
</feature>
<reference evidence="2" key="1">
    <citation type="submission" date="2021-01" db="UniProtKB">
        <authorList>
            <consortium name="EnsemblMetazoa"/>
        </authorList>
    </citation>
    <scope>IDENTIFICATION</scope>
</reference>
<evidence type="ECO:0000256" key="1">
    <source>
        <dbReference type="SAM" id="MobiDB-lite"/>
    </source>
</evidence>
<dbReference type="Pfam" id="PF15087">
    <property type="entry name" value="DUF4551"/>
    <property type="match status" value="1"/>
</dbReference>
<dbReference type="RefSeq" id="XP_066911381.1">
    <property type="nucleotide sequence ID" value="XM_067055280.1"/>
</dbReference>
<name>A0A7M6DM15_9CNID</name>
<dbReference type="AlphaFoldDB" id="A0A7M6DM15"/>
<evidence type="ECO:0000313" key="3">
    <source>
        <dbReference type="Proteomes" id="UP000594262"/>
    </source>
</evidence>
<dbReference type="EnsemblMetazoa" id="CLYHEMT015565.1">
    <property type="protein sequence ID" value="CLYHEMP015565.1"/>
    <property type="gene ID" value="CLYHEMG015565"/>
</dbReference>
<feature type="region of interest" description="Disordered" evidence="1">
    <location>
        <begin position="183"/>
        <end position="262"/>
    </location>
</feature>